<comment type="subcellular location">
    <subcellularLocation>
        <location evidence="2">Cell inner membrane</location>
        <topology evidence="2">Multi-pass membrane protein</topology>
    </subcellularLocation>
</comment>
<evidence type="ECO:0000256" key="12">
    <source>
        <dbReference type="ARBA" id="ARBA00022989"/>
    </source>
</evidence>
<evidence type="ECO:0000256" key="4">
    <source>
        <dbReference type="ARBA" id="ARBA00022475"/>
    </source>
</evidence>
<evidence type="ECO:0000256" key="10">
    <source>
        <dbReference type="ARBA" id="ARBA00022777"/>
    </source>
</evidence>
<keyword evidence="9" id="KW-0547">Nucleotide-binding</keyword>
<keyword evidence="4" id="KW-1003">Cell membrane</keyword>
<dbReference type="RefSeq" id="WP_131310087.1">
    <property type="nucleotide sequence ID" value="NZ_SJFN01000019.1"/>
</dbReference>
<dbReference type="Proteomes" id="UP000292781">
    <property type="component" value="Unassembled WGS sequence"/>
</dbReference>
<dbReference type="PRINTS" id="PR00344">
    <property type="entry name" value="BCTRLSENSOR"/>
</dbReference>
<evidence type="ECO:0000256" key="8">
    <source>
        <dbReference type="ARBA" id="ARBA00022692"/>
    </source>
</evidence>
<dbReference type="InterPro" id="IPR003594">
    <property type="entry name" value="HATPase_dom"/>
</dbReference>
<keyword evidence="10" id="KW-0418">Kinase</keyword>
<keyword evidence="7" id="KW-0808">Transferase</keyword>
<dbReference type="GO" id="GO:0005886">
    <property type="term" value="C:plasma membrane"/>
    <property type="evidence" value="ECO:0007669"/>
    <property type="project" value="UniProtKB-SubCell"/>
</dbReference>
<organism evidence="19 20">
    <name type="scientific">Siculibacillus lacustris</name>
    <dbReference type="NCBI Taxonomy" id="1549641"/>
    <lineage>
        <taxon>Bacteria</taxon>
        <taxon>Pseudomonadati</taxon>
        <taxon>Pseudomonadota</taxon>
        <taxon>Alphaproteobacteria</taxon>
        <taxon>Hyphomicrobiales</taxon>
        <taxon>Ancalomicrobiaceae</taxon>
        <taxon>Siculibacillus</taxon>
    </lineage>
</organism>
<evidence type="ECO:0000256" key="16">
    <source>
        <dbReference type="SAM" id="Phobius"/>
    </source>
</evidence>
<dbReference type="SMART" id="SM00388">
    <property type="entry name" value="HisKA"/>
    <property type="match status" value="1"/>
</dbReference>
<keyword evidence="6" id="KW-0597">Phosphoprotein</keyword>
<comment type="catalytic activity">
    <reaction evidence="1">
        <text>ATP + protein L-histidine = ADP + protein N-phospho-L-histidine.</text>
        <dbReference type="EC" id="2.7.13.3"/>
    </reaction>
</comment>
<dbReference type="EMBL" id="SJFN01000019">
    <property type="protein sequence ID" value="TBW36580.1"/>
    <property type="molecule type" value="Genomic_DNA"/>
</dbReference>
<evidence type="ECO:0000313" key="19">
    <source>
        <dbReference type="EMBL" id="TBW36580.1"/>
    </source>
</evidence>
<evidence type="ECO:0000259" key="17">
    <source>
        <dbReference type="PROSITE" id="PS50109"/>
    </source>
</evidence>
<evidence type="ECO:0000256" key="6">
    <source>
        <dbReference type="ARBA" id="ARBA00022553"/>
    </source>
</evidence>
<keyword evidence="13" id="KW-0902">Two-component regulatory system</keyword>
<gene>
    <name evidence="19" type="ORF">EYW49_13350</name>
</gene>
<feature type="domain" description="Histidine kinase" evidence="17">
    <location>
        <begin position="243"/>
        <end position="444"/>
    </location>
</feature>
<dbReference type="SMART" id="SM00304">
    <property type="entry name" value="HAMP"/>
    <property type="match status" value="1"/>
</dbReference>
<dbReference type="OrthoDB" id="9804645at2"/>
<reference evidence="19 20" key="1">
    <citation type="submission" date="2019-02" db="EMBL/GenBank/DDBJ databases">
        <title>Siculibacillus lacustris gen. nov., sp. nov., a new rosette-forming bacterium isolated from a freshwater crater lake (Lake St. Ana, Romania).</title>
        <authorList>
            <person name="Felfoldi T."/>
            <person name="Marton Z."/>
            <person name="Szabo A."/>
            <person name="Mentes A."/>
            <person name="Boka K."/>
            <person name="Marialigeti K."/>
            <person name="Mathe I."/>
            <person name="Koncz M."/>
            <person name="Schumann P."/>
            <person name="Toth E."/>
        </authorList>
    </citation>
    <scope>NUCLEOTIDE SEQUENCE [LARGE SCALE GENOMIC DNA]</scope>
    <source>
        <strain evidence="19 20">SA-279</strain>
    </source>
</reference>
<dbReference type="EC" id="2.7.13.3" evidence="3"/>
<feature type="region of interest" description="Disordered" evidence="15">
    <location>
        <begin position="88"/>
        <end position="109"/>
    </location>
</feature>
<feature type="domain" description="HAMP" evidence="18">
    <location>
        <begin position="183"/>
        <end position="235"/>
    </location>
</feature>
<keyword evidence="11" id="KW-0067">ATP-binding</keyword>
<dbReference type="InterPro" id="IPR003660">
    <property type="entry name" value="HAMP_dom"/>
</dbReference>
<dbReference type="PANTHER" id="PTHR44936:SF5">
    <property type="entry name" value="SENSOR HISTIDINE KINASE ENVZ"/>
    <property type="match status" value="1"/>
</dbReference>
<keyword evidence="12 16" id="KW-1133">Transmembrane helix</keyword>
<dbReference type="InterPro" id="IPR050980">
    <property type="entry name" value="2C_sensor_his_kinase"/>
</dbReference>
<evidence type="ECO:0000256" key="13">
    <source>
        <dbReference type="ARBA" id="ARBA00023012"/>
    </source>
</evidence>
<evidence type="ECO:0000256" key="7">
    <source>
        <dbReference type="ARBA" id="ARBA00022679"/>
    </source>
</evidence>
<dbReference type="Pfam" id="PF02518">
    <property type="entry name" value="HATPase_c"/>
    <property type="match status" value="1"/>
</dbReference>
<evidence type="ECO:0000256" key="11">
    <source>
        <dbReference type="ARBA" id="ARBA00022840"/>
    </source>
</evidence>
<evidence type="ECO:0000256" key="9">
    <source>
        <dbReference type="ARBA" id="ARBA00022741"/>
    </source>
</evidence>
<dbReference type="SUPFAM" id="SSF55874">
    <property type="entry name" value="ATPase domain of HSP90 chaperone/DNA topoisomerase II/histidine kinase"/>
    <property type="match status" value="1"/>
</dbReference>
<dbReference type="CDD" id="cd00075">
    <property type="entry name" value="HATPase"/>
    <property type="match status" value="1"/>
</dbReference>
<dbReference type="Gene3D" id="1.10.287.130">
    <property type="match status" value="1"/>
</dbReference>
<proteinExistence type="predicted"/>
<keyword evidence="8 16" id="KW-0812">Transmembrane</keyword>
<dbReference type="InterPro" id="IPR036890">
    <property type="entry name" value="HATPase_C_sf"/>
</dbReference>
<evidence type="ECO:0000256" key="2">
    <source>
        <dbReference type="ARBA" id="ARBA00004429"/>
    </source>
</evidence>
<dbReference type="GO" id="GO:0005524">
    <property type="term" value="F:ATP binding"/>
    <property type="evidence" value="ECO:0007669"/>
    <property type="project" value="UniProtKB-KW"/>
</dbReference>
<dbReference type="Pfam" id="PF00672">
    <property type="entry name" value="HAMP"/>
    <property type="match status" value="1"/>
</dbReference>
<evidence type="ECO:0000313" key="20">
    <source>
        <dbReference type="Proteomes" id="UP000292781"/>
    </source>
</evidence>
<dbReference type="CDD" id="cd00082">
    <property type="entry name" value="HisKA"/>
    <property type="match status" value="1"/>
</dbReference>
<dbReference type="PROSITE" id="PS50885">
    <property type="entry name" value="HAMP"/>
    <property type="match status" value="1"/>
</dbReference>
<keyword evidence="20" id="KW-1185">Reference proteome</keyword>
<name>A0A4Q9VML1_9HYPH</name>
<dbReference type="Gene3D" id="3.30.565.10">
    <property type="entry name" value="Histidine kinase-like ATPase, C-terminal domain"/>
    <property type="match status" value="1"/>
</dbReference>
<evidence type="ECO:0000256" key="1">
    <source>
        <dbReference type="ARBA" id="ARBA00000085"/>
    </source>
</evidence>
<evidence type="ECO:0000256" key="3">
    <source>
        <dbReference type="ARBA" id="ARBA00012438"/>
    </source>
</evidence>
<sequence length="450" mass="48718">MRRRLAKLLPQKITAQLAVVVVVSVVIIQVAVSAMFHFLGEPTYDPVVNPHLGTLVRMVIARPAGEDRGRFVAEIDRTFPSLQIHLDDHPPTAVKNAPPPPAGHGRGRMIDDLSSLAPAGLVQSGTDDESVERGEILALGLSPTEWLVLTAAARPPQPLIGPAVASTVFAVICSSLLGLWAMRALVGPLRALATAAREFDIEAEPLPLPDRGPDEVRVAVRAFDAMRGRIRVLVEERTRMLAAMGHDLRTPITRLRLRSEFIPNDDLRREVLHDLELMTGMIEGALTYLREGRHDEAPELVDLVALVQTLADQWADLGHAIDFTGPDHLKRRVRSRALTRALANLVDNAAKYGSEVHLRLIERPDGAVRIEVEDDGPGIPEAEREAMLRPFVRGDAARNMDDTDGFGLGLAIARAAVEAHGGTLTLLAAVPHGALARVDLPGLPDPARAA</sequence>
<feature type="transmembrane region" description="Helical" evidence="16">
    <location>
        <begin position="12"/>
        <end position="39"/>
    </location>
</feature>
<dbReference type="SUPFAM" id="SSF47384">
    <property type="entry name" value="Homodimeric domain of signal transducing histidine kinase"/>
    <property type="match status" value="1"/>
</dbReference>
<dbReference type="InterPro" id="IPR005467">
    <property type="entry name" value="His_kinase_dom"/>
</dbReference>
<dbReference type="SMART" id="SM00387">
    <property type="entry name" value="HATPase_c"/>
    <property type="match status" value="1"/>
</dbReference>
<evidence type="ECO:0000256" key="5">
    <source>
        <dbReference type="ARBA" id="ARBA00022519"/>
    </source>
</evidence>
<dbReference type="InterPro" id="IPR036097">
    <property type="entry name" value="HisK_dim/P_sf"/>
</dbReference>
<comment type="caution">
    <text evidence="19">The sequence shown here is derived from an EMBL/GenBank/DDBJ whole genome shotgun (WGS) entry which is preliminary data.</text>
</comment>
<dbReference type="AlphaFoldDB" id="A0A4Q9VML1"/>
<accession>A0A4Q9VML1</accession>
<dbReference type="PROSITE" id="PS50109">
    <property type="entry name" value="HIS_KIN"/>
    <property type="match status" value="1"/>
</dbReference>
<dbReference type="InterPro" id="IPR004358">
    <property type="entry name" value="Sig_transdc_His_kin-like_C"/>
</dbReference>
<evidence type="ECO:0000256" key="14">
    <source>
        <dbReference type="ARBA" id="ARBA00023136"/>
    </source>
</evidence>
<dbReference type="GO" id="GO:0000155">
    <property type="term" value="F:phosphorelay sensor kinase activity"/>
    <property type="evidence" value="ECO:0007669"/>
    <property type="project" value="InterPro"/>
</dbReference>
<evidence type="ECO:0000259" key="18">
    <source>
        <dbReference type="PROSITE" id="PS50885"/>
    </source>
</evidence>
<feature type="transmembrane region" description="Helical" evidence="16">
    <location>
        <begin position="159"/>
        <end position="182"/>
    </location>
</feature>
<protein>
    <recommendedName>
        <fullName evidence="3">histidine kinase</fullName>
        <ecNumber evidence="3">2.7.13.3</ecNumber>
    </recommendedName>
</protein>
<evidence type="ECO:0000256" key="15">
    <source>
        <dbReference type="SAM" id="MobiDB-lite"/>
    </source>
</evidence>
<dbReference type="InterPro" id="IPR003661">
    <property type="entry name" value="HisK_dim/P_dom"/>
</dbReference>
<dbReference type="PANTHER" id="PTHR44936">
    <property type="entry name" value="SENSOR PROTEIN CREC"/>
    <property type="match status" value="1"/>
</dbReference>
<keyword evidence="14 16" id="KW-0472">Membrane</keyword>
<keyword evidence="5" id="KW-0997">Cell inner membrane</keyword>